<evidence type="ECO:0000256" key="4">
    <source>
        <dbReference type="ARBA" id="ARBA00023284"/>
    </source>
</evidence>
<dbReference type="PROSITE" id="PS51352">
    <property type="entry name" value="THIOREDOXIN_2"/>
    <property type="match status" value="1"/>
</dbReference>
<dbReference type="PANTHER" id="PTHR42852">
    <property type="entry name" value="THIOL:DISULFIDE INTERCHANGE PROTEIN DSBE"/>
    <property type="match status" value="1"/>
</dbReference>
<dbReference type="InterPro" id="IPR036249">
    <property type="entry name" value="Thioredoxin-like_sf"/>
</dbReference>
<evidence type="ECO:0000256" key="3">
    <source>
        <dbReference type="ARBA" id="ARBA00023157"/>
    </source>
</evidence>
<dbReference type="InterPro" id="IPR000866">
    <property type="entry name" value="AhpC/TSA"/>
</dbReference>
<dbReference type="Gene3D" id="3.40.30.10">
    <property type="entry name" value="Glutaredoxin"/>
    <property type="match status" value="1"/>
</dbReference>
<dbReference type="SUPFAM" id="SSF52833">
    <property type="entry name" value="Thioredoxin-like"/>
    <property type="match status" value="1"/>
</dbReference>
<feature type="domain" description="Thioredoxin" evidence="6">
    <location>
        <begin position="329"/>
        <end position="472"/>
    </location>
</feature>
<evidence type="ECO:0000256" key="2">
    <source>
        <dbReference type="ARBA" id="ARBA00022748"/>
    </source>
</evidence>
<dbReference type="Pfam" id="PF00578">
    <property type="entry name" value="AhpC-TSA"/>
    <property type="match status" value="1"/>
</dbReference>
<dbReference type="Proteomes" id="UP000602057">
    <property type="component" value="Unassembled WGS sequence"/>
</dbReference>
<feature type="signal peptide" evidence="5">
    <location>
        <begin position="1"/>
        <end position="19"/>
    </location>
</feature>
<organism evidence="7 8">
    <name type="scientific">Aestuariibaculum suncheonense</name>
    <dbReference type="NCBI Taxonomy" id="1028745"/>
    <lineage>
        <taxon>Bacteria</taxon>
        <taxon>Pseudomonadati</taxon>
        <taxon>Bacteroidota</taxon>
        <taxon>Flavobacteriia</taxon>
        <taxon>Flavobacteriales</taxon>
        <taxon>Flavobacteriaceae</taxon>
    </lineage>
</organism>
<dbReference type="InterPro" id="IPR050553">
    <property type="entry name" value="Thioredoxin_ResA/DsbE_sf"/>
</dbReference>
<sequence>MKRILIVFVVLISVCKVSAQDAKILVLGTVKDTMHITTYRYIENRAKAFSEYIFDSGNSSEHTIIIPEHICSERLYFSCNKDYTLLEVKPGATIVVSADDNKMHFSGDYAKVNNYLYQWVKNDTASFSNVLNFRLGIKNYYNKSHYSFPDNFLDTQEAQLKIASLNKNGVKELKKAKIKDKDFLSRQTVWVKNLGLQIALENYKYAVSKGISLSSDFLELFKDWTFDDAALISHPQGIQLMEDFFEMQEQEFGITRIVPNRLAKRAASIKNPVLKEYYVLHQLNVFLRAGVSFMIADIYKNAAPSITSSAGLETYKAMKTRVEEVDQMNMTGVEAYNFNYENDKGARVKLSDFKGQYVFVDLWATWCGPCIVEIPYLKQLEKELHGKNISFVTISFDEQKNKQKWKSFLKGNRMEGVQLITNNGKTNQIKAYYQIHGIPRFLLVDPNGKIISANCLRPSDSGLKAYLKSILL</sequence>
<reference evidence="7" key="2">
    <citation type="submission" date="2020-09" db="EMBL/GenBank/DDBJ databases">
        <authorList>
            <person name="Wu Z."/>
        </authorList>
    </citation>
    <scope>NUCLEOTIDE SEQUENCE</scope>
    <source>
        <strain evidence="7">SC17</strain>
    </source>
</reference>
<name>A0A8J6Q701_9FLAO</name>
<dbReference type="RefSeq" id="WP_188215907.1">
    <property type="nucleotide sequence ID" value="NZ_BAABGH010000010.1"/>
</dbReference>
<evidence type="ECO:0000313" key="8">
    <source>
        <dbReference type="Proteomes" id="UP000602057"/>
    </source>
</evidence>
<comment type="subcellular location">
    <subcellularLocation>
        <location evidence="1">Cell envelope</location>
    </subcellularLocation>
</comment>
<keyword evidence="8" id="KW-1185">Reference proteome</keyword>
<dbReference type="GO" id="GO:0017004">
    <property type="term" value="P:cytochrome complex assembly"/>
    <property type="evidence" value="ECO:0007669"/>
    <property type="project" value="UniProtKB-KW"/>
</dbReference>
<comment type="caution">
    <text evidence="7">The sequence shown here is derived from an EMBL/GenBank/DDBJ whole genome shotgun (WGS) entry which is preliminary data.</text>
</comment>
<dbReference type="AlphaFoldDB" id="A0A8J6Q701"/>
<proteinExistence type="predicted"/>
<protein>
    <submittedName>
        <fullName evidence="7">TlpA family protein disulfide reductase</fullName>
    </submittedName>
</protein>
<keyword evidence="4" id="KW-0676">Redox-active center</keyword>
<gene>
    <name evidence="7" type="ORF">ICJ84_08300</name>
</gene>
<keyword evidence="5" id="KW-0732">Signal</keyword>
<dbReference type="GO" id="GO:0030313">
    <property type="term" value="C:cell envelope"/>
    <property type="evidence" value="ECO:0007669"/>
    <property type="project" value="UniProtKB-SubCell"/>
</dbReference>
<feature type="chain" id="PRO_5035267567" evidence="5">
    <location>
        <begin position="20"/>
        <end position="472"/>
    </location>
</feature>
<dbReference type="EMBL" id="JACVXC010000002">
    <property type="protein sequence ID" value="MBD0835432.1"/>
    <property type="molecule type" value="Genomic_DNA"/>
</dbReference>
<reference evidence="7" key="1">
    <citation type="journal article" date="2013" name="Int. J. Syst. Evol. Microbiol.">
        <title>Aestuariibaculum suncheonense gen. nov., sp. nov., a marine bacterium of the family Flavobacteriaceae isolated from a tidal flat and emended descriptions of the genera Gaetbulibacter and Tamlana.</title>
        <authorList>
            <person name="Jeong S.H."/>
            <person name="Park M.S."/>
            <person name="Jin H.M."/>
            <person name="Lee K."/>
            <person name="Park W."/>
            <person name="Jeon C.O."/>
        </authorList>
    </citation>
    <scope>NUCLEOTIDE SEQUENCE</scope>
    <source>
        <strain evidence="7">SC17</strain>
    </source>
</reference>
<dbReference type="InterPro" id="IPR013766">
    <property type="entry name" value="Thioredoxin_domain"/>
</dbReference>
<keyword evidence="2" id="KW-0201">Cytochrome c-type biogenesis</keyword>
<evidence type="ECO:0000256" key="5">
    <source>
        <dbReference type="SAM" id="SignalP"/>
    </source>
</evidence>
<keyword evidence="3" id="KW-1015">Disulfide bond</keyword>
<evidence type="ECO:0000313" key="7">
    <source>
        <dbReference type="EMBL" id="MBD0835432.1"/>
    </source>
</evidence>
<accession>A0A8J6Q701</accession>
<evidence type="ECO:0000256" key="1">
    <source>
        <dbReference type="ARBA" id="ARBA00004196"/>
    </source>
</evidence>
<dbReference type="PANTHER" id="PTHR42852:SF6">
    <property type="entry name" value="THIOL:DISULFIDE INTERCHANGE PROTEIN DSBE"/>
    <property type="match status" value="1"/>
</dbReference>
<evidence type="ECO:0000259" key="6">
    <source>
        <dbReference type="PROSITE" id="PS51352"/>
    </source>
</evidence>
<dbReference type="CDD" id="cd02966">
    <property type="entry name" value="TlpA_like_family"/>
    <property type="match status" value="1"/>
</dbReference>